<dbReference type="STRING" id="408657.SAMN04487995_3087"/>
<feature type="domain" description="Alginate export" evidence="1">
    <location>
        <begin position="103"/>
        <end position="395"/>
    </location>
</feature>
<sequence>MRPILFMILLLGPGNHYLYSQSKDTLTSILSIDFESRPRAEFRNNFRWTNADSSLTELYVSQRNRLNITYQNTRFKFHISPQEIHLWGKAGEISRIGSINAFEFYIEPTITKHISLRVGRQALSLDNGRIFSAAPWSQQGRSHEGIRLIYNDKISTDLTLVFTRPYGKSFESAYSPVASHQYKFMAVHHFKQQFKNNLRLTTINTLEVLPNSLKLDASYQRITNGGRLEYTADQIYGTLNAYYQYGRTTGSKTIRAYYLQPEISTNVNKITVRLGAEILSGSQSGTRAGLSNSFIPLYGVAWKFMGNMNLFTRFPADVNDRGLINPYLFWICQMNRKLTLRADFHLFYSQFQLDTKNNGSTGKYLGFENDLSFNYRPLKQVEITFGISSTFAGQSMELLNKVPDANKVALWSYLMFSYSPQLLSIKK</sequence>
<evidence type="ECO:0000313" key="2">
    <source>
        <dbReference type="EMBL" id="SEJ02493.1"/>
    </source>
</evidence>
<dbReference type="Gene3D" id="2.40.160.100">
    <property type="match status" value="1"/>
</dbReference>
<dbReference type="Pfam" id="PF13372">
    <property type="entry name" value="Alginate_exp"/>
    <property type="match status" value="1"/>
</dbReference>
<proteinExistence type="predicted"/>
<dbReference type="Proteomes" id="UP000199532">
    <property type="component" value="Unassembled WGS sequence"/>
</dbReference>
<evidence type="ECO:0000259" key="1">
    <source>
        <dbReference type="Pfam" id="PF13372"/>
    </source>
</evidence>
<organism evidence="2 3">
    <name type="scientific">Dyadobacter koreensis</name>
    <dbReference type="NCBI Taxonomy" id="408657"/>
    <lineage>
        <taxon>Bacteria</taxon>
        <taxon>Pseudomonadati</taxon>
        <taxon>Bacteroidota</taxon>
        <taxon>Cytophagia</taxon>
        <taxon>Cytophagales</taxon>
        <taxon>Spirosomataceae</taxon>
        <taxon>Dyadobacter</taxon>
    </lineage>
</organism>
<accession>A0A1H6VD66</accession>
<dbReference type="AlphaFoldDB" id="A0A1H6VD66"/>
<dbReference type="InterPro" id="IPR053728">
    <property type="entry name" value="Alginate_Permeability_Chnl"/>
</dbReference>
<gene>
    <name evidence="2" type="ORF">SAMN04487995_3087</name>
</gene>
<reference evidence="2 3" key="1">
    <citation type="submission" date="2016-10" db="EMBL/GenBank/DDBJ databases">
        <authorList>
            <person name="de Groot N.N."/>
        </authorList>
    </citation>
    <scope>NUCLEOTIDE SEQUENCE [LARGE SCALE GENOMIC DNA]</scope>
    <source>
        <strain evidence="2 3">DSM 19938</strain>
    </source>
</reference>
<keyword evidence="3" id="KW-1185">Reference proteome</keyword>
<dbReference type="InterPro" id="IPR025388">
    <property type="entry name" value="Alginate_export_dom"/>
</dbReference>
<evidence type="ECO:0000313" key="3">
    <source>
        <dbReference type="Proteomes" id="UP000199532"/>
    </source>
</evidence>
<protein>
    <submittedName>
        <fullName evidence="2">Alginate export</fullName>
    </submittedName>
</protein>
<dbReference type="EMBL" id="FNXY01000004">
    <property type="protein sequence ID" value="SEJ02493.1"/>
    <property type="molecule type" value="Genomic_DNA"/>
</dbReference>
<name>A0A1H6VD66_9BACT</name>